<dbReference type="EMBL" id="KE343845">
    <property type="protein sequence ID" value="EXB44182.1"/>
    <property type="molecule type" value="Genomic_DNA"/>
</dbReference>
<sequence length="50" mass="5713">MSPRLTASHDELHLLHRVNSSDTVFWIGSPRQLHLSQRYGDVLIEGDRGD</sequence>
<evidence type="ECO:0000313" key="2">
    <source>
        <dbReference type="Proteomes" id="UP000030645"/>
    </source>
</evidence>
<keyword evidence="2" id="KW-1185">Reference proteome</keyword>
<dbReference type="AlphaFoldDB" id="W9QVI8"/>
<evidence type="ECO:0000313" key="1">
    <source>
        <dbReference type="EMBL" id="EXB44182.1"/>
    </source>
</evidence>
<gene>
    <name evidence="1" type="ORF">L484_010288</name>
</gene>
<organism evidence="1 2">
    <name type="scientific">Morus notabilis</name>
    <dbReference type="NCBI Taxonomy" id="981085"/>
    <lineage>
        <taxon>Eukaryota</taxon>
        <taxon>Viridiplantae</taxon>
        <taxon>Streptophyta</taxon>
        <taxon>Embryophyta</taxon>
        <taxon>Tracheophyta</taxon>
        <taxon>Spermatophyta</taxon>
        <taxon>Magnoliopsida</taxon>
        <taxon>eudicotyledons</taxon>
        <taxon>Gunneridae</taxon>
        <taxon>Pentapetalae</taxon>
        <taxon>rosids</taxon>
        <taxon>fabids</taxon>
        <taxon>Rosales</taxon>
        <taxon>Moraceae</taxon>
        <taxon>Moreae</taxon>
        <taxon>Morus</taxon>
    </lineage>
</organism>
<dbReference type="Proteomes" id="UP000030645">
    <property type="component" value="Unassembled WGS sequence"/>
</dbReference>
<reference evidence="2" key="1">
    <citation type="submission" date="2013-01" db="EMBL/GenBank/DDBJ databases">
        <title>Draft Genome Sequence of a Mulberry Tree, Morus notabilis C.K. Schneid.</title>
        <authorList>
            <person name="He N."/>
            <person name="Zhao S."/>
        </authorList>
    </citation>
    <scope>NUCLEOTIDE SEQUENCE</scope>
</reference>
<name>W9QVI8_9ROSA</name>
<protein>
    <submittedName>
        <fullName evidence="1">Uncharacterized protein</fullName>
    </submittedName>
</protein>
<accession>W9QVI8</accession>
<proteinExistence type="predicted"/>